<evidence type="ECO:0000256" key="1">
    <source>
        <dbReference type="ARBA" id="ARBA00008668"/>
    </source>
</evidence>
<dbReference type="InterPro" id="IPR017186">
    <property type="entry name" value="Lipase_autotranspt_EstA"/>
</dbReference>
<dbReference type="PANTHER" id="PTHR45648:SF22">
    <property type="entry name" value="GDSL LIPASE_ACYLHYDROLASE FAMILY PROTEIN (AFU_ORTHOLOGUE AFUA_4G14700)"/>
    <property type="match status" value="1"/>
</dbReference>
<evidence type="ECO:0000256" key="3">
    <source>
        <dbReference type="ARBA" id="ARBA00022801"/>
    </source>
</evidence>
<evidence type="ECO:0000256" key="5">
    <source>
        <dbReference type="SAM" id="SignalP"/>
    </source>
</evidence>
<dbReference type="Gene3D" id="2.40.128.130">
    <property type="entry name" value="Autotransporter beta-domain"/>
    <property type="match status" value="1"/>
</dbReference>
<dbReference type="OrthoDB" id="5292073at2"/>
<accession>A0A5C5TU12</accession>
<dbReference type="InterPro" id="IPR036709">
    <property type="entry name" value="Autotransporte_beta_dom_sf"/>
</dbReference>
<gene>
    <name evidence="7" type="ORF">FQY79_12665</name>
</gene>
<dbReference type="CDD" id="cd01847">
    <property type="entry name" value="Triacylglycerol_lipase_like"/>
    <property type="match status" value="1"/>
</dbReference>
<feature type="active site" evidence="4">
    <location>
        <position position="291"/>
    </location>
</feature>
<feature type="chain" id="PRO_5022721683" evidence="5">
    <location>
        <begin position="30"/>
        <end position="616"/>
    </location>
</feature>
<dbReference type="InterPro" id="IPR006315">
    <property type="entry name" value="OM_autotransptr_brl_dom"/>
</dbReference>
<feature type="active site" evidence="4">
    <location>
        <position position="294"/>
    </location>
</feature>
<dbReference type="AlphaFoldDB" id="A0A5C5TU12"/>
<feature type="domain" description="Autotransporter" evidence="6">
    <location>
        <begin position="343"/>
        <end position="616"/>
    </location>
</feature>
<dbReference type="Pfam" id="PF00657">
    <property type="entry name" value="Lipase_GDSL"/>
    <property type="match status" value="1"/>
</dbReference>
<keyword evidence="3" id="KW-0378">Hydrolase</keyword>
<dbReference type="SMART" id="SM00869">
    <property type="entry name" value="Autotransporter"/>
    <property type="match status" value="1"/>
</dbReference>
<dbReference type="InterPro" id="IPR005546">
    <property type="entry name" value="Autotransporte_beta"/>
</dbReference>
<sequence>MPQAQTRSRPATRLLAAALALAAAAPVAAGDAFPRTVFFGDSLTDAGYFRPLLVQQDPAAAILGRFTTNPGLVWAEWLAQYYGADATPNGNGQSGDNYAAGGAMVATDRMGPPFGLTPSLATQAAAHLSANGGRADPDALYTVWGGANDLFSVEANPGQAPQIIGAAVTAQVGLVGTLQAAGARYVLVPNIPDLGMTPAFLARGPVAAAQGTALSAAYNEALYGGLQAQGLQVIPLDTFTFLREVVADPAAYGYGNVTGTACQPQITAQSITCHPGTYVSPGADQSYLFADGVHPSSAAHRGLADLAIAQIEGPRQLAVLPRSAAMTGRGRAERVGAQLPALAGQEGRRWWADLRGDFQRYGHGDRYDGVGPALTAGLGWGSDGLVYGGFVGYGRQENDWGRRRGSWDQSEATLGGFVGWQGGNGAWIGGQLSYTRLDIDTRRTVPLGPALRAHRGDTDGSNLTAAVHAGWNLGEGALRHGPVLGLVAQQVEIDGFAEDAPDSSTSLAFPDQEFDSLVGSVGWQASYEIGPHLAPYARLTFDREFEDGPSEAFARSQSTGLDYAVPGPGYDDSWTTLTIGARTRLFGFDANLGVSLNQGEKGGRQTTAFATIGAGF</sequence>
<protein>
    <submittedName>
        <fullName evidence="7">Autotransporter domain-containing protein</fullName>
    </submittedName>
</protein>
<dbReference type="Proteomes" id="UP000315949">
    <property type="component" value="Unassembled WGS sequence"/>
</dbReference>
<reference evidence="7 8" key="1">
    <citation type="submission" date="2019-07" db="EMBL/GenBank/DDBJ databases">
        <title>Luteimonas sp. YD-1 nov., isolated from acidic soil.</title>
        <authorList>
            <person name="Zhou J."/>
        </authorList>
    </citation>
    <scope>NUCLEOTIDE SEQUENCE [LARGE SCALE GENOMIC DNA]</scope>
    <source>
        <strain evidence="7 8">YD-1</strain>
    </source>
</reference>
<evidence type="ECO:0000313" key="7">
    <source>
        <dbReference type="EMBL" id="TWT17703.1"/>
    </source>
</evidence>
<keyword evidence="8" id="KW-1185">Reference proteome</keyword>
<feature type="signal peptide" evidence="5">
    <location>
        <begin position="1"/>
        <end position="29"/>
    </location>
</feature>
<name>A0A5C5TU12_9GAMM</name>
<feature type="active site" description="Nucleophile" evidence="4">
    <location>
        <position position="42"/>
    </location>
</feature>
<dbReference type="PANTHER" id="PTHR45648">
    <property type="entry name" value="GDSL LIPASE/ACYLHYDROLASE FAMILY PROTEIN (AFU_ORTHOLOGUE AFUA_4G14700)"/>
    <property type="match status" value="1"/>
</dbReference>
<dbReference type="Gene3D" id="3.40.50.1110">
    <property type="entry name" value="SGNH hydrolase"/>
    <property type="match status" value="1"/>
</dbReference>
<comment type="caution">
    <text evidence="7">The sequence shown here is derived from an EMBL/GenBank/DDBJ whole genome shotgun (WGS) entry which is preliminary data.</text>
</comment>
<evidence type="ECO:0000256" key="4">
    <source>
        <dbReference type="PIRSR" id="PIRSR037375-1"/>
    </source>
</evidence>
<dbReference type="InterPro" id="IPR036514">
    <property type="entry name" value="SGNH_hydro_sf"/>
</dbReference>
<keyword evidence="2 5" id="KW-0732">Signal</keyword>
<evidence type="ECO:0000256" key="2">
    <source>
        <dbReference type="ARBA" id="ARBA00022729"/>
    </source>
</evidence>
<dbReference type="SUPFAM" id="SSF103515">
    <property type="entry name" value="Autotransporter"/>
    <property type="match status" value="1"/>
</dbReference>
<dbReference type="PIRSF" id="PIRSF037375">
    <property type="entry name" value="Autotrns_EstA"/>
    <property type="match status" value="1"/>
</dbReference>
<dbReference type="PROSITE" id="PS51208">
    <property type="entry name" value="AUTOTRANSPORTER"/>
    <property type="match status" value="1"/>
</dbReference>
<dbReference type="NCBIfam" id="TIGR01414">
    <property type="entry name" value="autotrans_barl"/>
    <property type="match status" value="1"/>
</dbReference>
<organism evidence="7 8">
    <name type="scientific">Luteimonas wenzhouensis</name>
    <dbReference type="NCBI Taxonomy" id="2599615"/>
    <lineage>
        <taxon>Bacteria</taxon>
        <taxon>Pseudomonadati</taxon>
        <taxon>Pseudomonadota</taxon>
        <taxon>Gammaproteobacteria</taxon>
        <taxon>Lysobacterales</taxon>
        <taxon>Lysobacteraceae</taxon>
        <taxon>Luteimonas</taxon>
    </lineage>
</organism>
<dbReference type="GO" id="GO:0016788">
    <property type="term" value="F:hydrolase activity, acting on ester bonds"/>
    <property type="evidence" value="ECO:0007669"/>
    <property type="project" value="InterPro"/>
</dbReference>
<proteinExistence type="inferred from homology"/>
<evidence type="ECO:0000313" key="8">
    <source>
        <dbReference type="Proteomes" id="UP000315949"/>
    </source>
</evidence>
<dbReference type="Pfam" id="PF03797">
    <property type="entry name" value="Autotransporter"/>
    <property type="match status" value="1"/>
</dbReference>
<dbReference type="InterPro" id="IPR001087">
    <property type="entry name" value="GDSL"/>
</dbReference>
<dbReference type="InterPro" id="IPR051058">
    <property type="entry name" value="GDSL_Est/Lipase"/>
</dbReference>
<comment type="similarity">
    <text evidence="1">Belongs to the 'GDSL' lipolytic enzyme family.</text>
</comment>
<dbReference type="RefSeq" id="WP_146313274.1">
    <property type="nucleotide sequence ID" value="NZ_VOHE01000007.1"/>
</dbReference>
<dbReference type="SUPFAM" id="SSF52266">
    <property type="entry name" value="SGNH hydrolase"/>
    <property type="match status" value="1"/>
</dbReference>
<dbReference type="EMBL" id="VOHE01000007">
    <property type="protein sequence ID" value="TWT17703.1"/>
    <property type="molecule type" value="Genomic_DNA"/>
</dbReference>
<dbReference type="GO" id="GO:0019867">
    <property type="term" value="C:outer membrane"/>
    <property type="evidence" value="ECO:0007669"/>
    <property type="project" value="InterPro"/>
</dbReference>
<evidence type="ECO:0000259" key="6">
    <source>
        <dbReference type="PROSITE" id="PS51208"/>
    </source>
</evidence>